<reference evidence="10" key="1">
    <citation type="journal article" date="2019" name="Int. J. Syst. Evol. Microbiol.">
        <title>The Global Catalogue of Microorganisms (GCM) 10K type strain sequencing project: providing services to taxonomists for standard genome sequencing and annotation.</title>
        <authorList>
            <consortium name="The Broad Institute Genomics Platform"/>
            <consortium name="The Broad Institute Genome Sequencing Center for Infectious Disease"/>
            <person name="Wu L."/>
            <person name="Ma J."/>
        </authorList>
    </citation>
    <scope>NUCLEOTIDE SEQUENCE [LARGE SCALE GENOMIC DNA]</scope>
    <source>
        <strain evidence="10">KCTC 3950</strain>
    </source>
</reference>
<evidence type="ECO:0000256" key="1">
    <source>
        <dbReference type="ARBA" id="ARBA00004651"/>
    </source>
</evidence>
<dbReference type="Pfam" id="PF07690">
    <property type="entry name" value="MFS_1"/>
    <property type="match status" value="1"/>
</dbReference>
<dbReference type="Gene3D" id="1.20.1250.20">
    <property type="entry name" value="MFS general substrate transporter like domains"/>
    <property type="match status" value="1"/>
</dbReference>
<dbReference type="SUPFAM" id="SSF103473">
    <property type="entry name" value="MFS general substrate transporter"/>
    <property type="match status" value="1"/>
</dbReference>
<evidence type="ECO:0000259" key="8">
    <source>
        <dbReference type="PROSITE" id="PS50850"/>
    </source>
</evidence>
<dbReference type="Proteomes" id="UP001597541">
    <property type="component" value="Unassembled WGS sequence"/>
</dbReference>
<accession>A0ABW5PF10</accession>
<evidence type="ECO:0000256" key="6">
    <source>
        <dbReference type="ARBA" id="ARBA00023136"/>
    </source>
</evidence>
<feature type="transmembrane region" description="Helical" evidence="7">
    <location>
        <begin position="50"/>
        <end position="69"/>
    </location>
</feature>
<feature type="transmembrane region" description="Helical" evidence="7">
    <location>
        <begin position="169"/>
        <end position="189"/>
    </location>
</feature>
<dbReference type="PANTHER" id="PTHR43124">
    <property type="entry name" value="PURINE EFFLUX PUMP PBUE"/>
    <property type="match status" value="1"/>
</dbReference>
<keyword evidence="5 7" id="KW-1133">Transmembrane helix</keyword>
<protein>
    <submittedName>
        <fullName evidence="9">MFS transporter</fullName>
    </submittedName>
</protein>
<dbReference type="PANTHER" id="PTHR43124:SF3">
    <property type="entry name" value="CHLORAMPHENICOL EFFLUX PUMP RV0191"/>
    <property type="match status" value="1"/>
</dbReference>
<evidence type="ECO:0000256" key="7">
    <source>
        <dbReference type="SAM" id="Phobius"/>
    </source>
</evidence>
<feature type="transmembrane region" description="Helical" evidence="7">
    <location>
        <begin position="76"/>
        <end position="94"/>
    </location>
</feature>
<evidence type="ECO:0000256" key="3">
    <source>
        <dbReference type="ARBA" id="ARBA00022475"/>
    </source>
</evidence>
<feature type="transmembrane region" description="Helical" evidence="7">
    <location>
        <begin position="287"/>
        <end position="304"/>
    </location>
</feature>
<feature type="transmembrane region" description="Helical" evidence="7">
    <location>
        <begin position="136"/>
        <end position="157"/>
    </location>
</feature>
<feature type="transmembrane region" description="Helical" evidence="7">
    <location>
        <begin position="100"/>
        <end position="124"/>
    </location>
</feature>
<dbReference type="InterPro" id="IPR011701">
    <property type="entry name" value="MFS"/>
</dbReference>
<evidence type="ECO:0000256" key="2">
    <source>
        <dbReference type="ARBA" id="ARBA00022448"/>
    </source>
</evidence>
<feature type="transmembrane region" description="Helical" evidence="7">
    <location>
        <begin position="256"/>
        <end position="275"/>
    </location>
</feature>
<comment type="caution">
    <text evidence="9">The sequence shown here is derived from an EMBL/GenBank/DDBJ whole genome shotgun (WGS) entry which is preliminary data.</text>
</comment>
<keyword evidence="3" id="KW-1003">Cell membrane</keyword>
<feature type="transmembrane region" description="Helical" evidence="7">
    <location>
        <begin position="224"/>
        <end position="244"/>
    </location>
</feature>
<dbReference type="PROSITE" id="PS50850">
    <property type="entry name" value="MFS"/>
    <property type="match status" value="1"/>
</dbReference>
<keyword evidence="4 7" id="KW-0812">Transmembrane</keyword>
<organism evidence="9 10">
    <name type="scientific">Paenibacillus gansuensis</name>
    <dbReference type="NCBI Taxonomy" id="306542"/>
    <lineage>
        <taxon>Bacteria</taxon>
        <taxon>Bacillati</taxon>
        <taxon>Bacillota</taxon>
        <taxon>Bacilli</taxon>
        <taxon>Bacillales</taxon>
        <taxon>Paenibacillaceae</taxon>
        <taxon>Paenibacillus</taxon>
    </lineage>
</organism>
<gene>
    <name evidence="9" type="ORF">ACFSUF_11750</name>
</gene>
<name>A0ABW5PF10_9BACL</name>
<dbReference type="EMBL" id="JBHUME010000007">
    <property type="protein sequence ID" value="MFD2613099.1"/>
    <property type="molecule type" value="Genomic_DNA"/>
</dbReference>
<feature type="domain" description="Major facilitator superfamily (MFS) profile" evidence="8">
    <location>
        <begin position="11"/>
        <end position="399"/>
    </location>
</feature>
<dbReference type="InterPro" id="IPR050189">
    <property type="entry name" value="MFS_Efflux_Transporters"/>
</dbReference>
<keyword evidence="2" id="KW-0813">Transport</keyword>
<dbReference type="CDD" id="cd06174">
    <property type="entry name" value="MFS"/>
    <property type="match status" value="1"/>
</dbReference>
<comment type="subcellular location">
    <subcellularLocation>
        <location evidence="1">Cell membrane</location>
        <topology evidence="1">Multi-pass membrane protein</topology>
    </subcellularLocation>
</comment>
<dbReference type="InterPro" id="IPR036259">
    <property type="entry name" value="MFS_trans_sf"/>
</dbReference>
<evidence type="ECO:0000313" key="9">
    <source>
        <dbReference type="EMBL" id="MFD2613099.1"/>
    </source>
</evidence>
<proteinExistence type="predicted"/>
<sequence>MFSLWNSLSAGVRRFAMTEALLGIGIGLFSLVLNYHLLSMHLNEKQIGEITSVSSIITGLISLPIGLLTDRWGAKNVMVCGIGLMGIGYFLFAGGDTLPLFYSAQIITSIGITLLVNSEIQLLFSYTASKQEEGTAYSVLFSVFTLFTGVGTLLGGWLPQWLDGEGRYVGTLVFAGALLLLLAVLRWALLPARPPVISSEKPSGAKLSIKLQMAAMYKGTSWKLAVFSLLVGTSLMLVTPYLNLMIKERNHWSESATSILLTINGLMLFAGSSAAPMLTRKLGVRRTFGLLFPLNLLAAVLLGLQLPVLLFSLLLPLRGGLFTLLNNLVESESMSAVPEADRNRFAGMRTVSRSIGSSAAVYVTGALLASGHTRLPFLLSALVLLAAYVYFYRTVLPVYEQTEQTSPLKSASD</sequence>
<evidence type="ECO:0000313" key="10">
    <source>
        <dbReference type="Proteomes" id="UP001597541"/>
    </source>
</evidence>
<evidence type="ECO:0000256" key="5">
    <source>
        <dbReference type="ARBA" id="ARBA00022989"/>
    </source>
</evidence>
<keyword evidence="10" id="KW-1185">Reference proteome</keyword>
<feature type="transmembrane region" description="Helical" evidence="7">
    <location>
        <begin position="375"/>
        <end position="392"/>
    </location>
</feature>
<dbReference type="RefSeq" id="WP_377603017.1">
    <property type="nucleotide sequence ID" value="NZ_JBHUME010000007.1"/>
</dbReference>
<dbReference type="InterPro" id="IPR020846">
    <property type="entry name" value="MFS_dom"/>
</dbReference>
<keyword evidence="6 7" id="KW-0472">Membrane</keyword>
<evidence type="ECO:0000256" key="4">
    <source>
        <dbReference type="ARBA" id="ARBA00022692"/>
    </source>
</evidence>
<feature type="transmembrane region" description="Helical" evidence="7">
    <location>
        <begin position="20"/>
        <end position="38"/>
    </location>
</feature>